<gene>
    <name evidence="10" type="ORF">Pdw03_5883</name>
</gene>
<evidence type="ECO:0000259" key="9">
    <source>
        <dbReference type="Pfam" id="PF18388"/>
    </source>
</evidence>
<dbReference type="PANTHER" id="PTHR40012">
    <property type="entry name" value="AUTOPHAGY-RELATED PROTEIN 29"/>
    <property type="match status" value="1"/>
</dbReference>
<feature type="compositionally biased region" description="Basic and acidic residues" evidence="8">
    <location>
        <begin position="264"/>
        <end position="275"/>
    </location>
</feature>
<dbReference type="Gene3D" id="1.10.10.2570">
    <property type="match status" value="1"/>
</dbReference>
<keyword evidence="5" id="KW-0653">Protein transport</keyword>
<feature type="compositionally biased region" description="Polar residues" evidence="8">
    <location>
        <begin position="304"/>
        <end position="313"/>
    </location>
</feature>
<reference evidence="10 11" key="1">
    <citation type="submission" date="2020-08" db="EMBL/GenBank/DDBJ databases">
        <title>The completed genome sequence of the pathogenic ascomycete fungus Penicillium digitatum.</title>
        <authorList>
            <person name="Wang M."/>
        </authorList>
    </citation>
    <scope>NUCLEOTIDE SEQUENCE [LARGE SCALE GENOMIC DNA]</scope>
    <source>
        <strain evidence="10 11">PdW03</strain>
    </source>
</reference>
<dbReference type="Pfam" id="PF18388">
    <property type="entry name" value="ATG29_N"/>
    <property type="match status" value="1"/>
</dbReference>
<feature type="compositionally biased region" description="Polar residues" evidence="8">
    <location>
        <begin position="121"/>
        <end position="145"/>
    </location>
</feature>
<comment type="function">
    <text evidence="7">Plays a role in autophagy. Functions at the preautophagosomal structure (PAS) in order to form normal autophagosomes under starvation conditions. Also plays a role in mitophagy and regulation of filamentous growth.</text>
</comment>
<evidence type="ECO:0000256" key="5">
    <source>
        <dbReference type="ARBA" id="ARBA00022927"/>
    </source>
</evidence>
<name>A0A7T6XVQ2_PENDI</name>
<proteinExistence type="inferred from homology"/>
<evidence type="ECO:0000256" key="7">
    <source>
        <dbReference type="ARBA" id="ARBA00060351"/>
    </source>
</evidence>
<dbReference type="GO" id="GO:0015937">
    <property type="term" value="P:coenzyme A biosynthetic process"/>
    <property type="evidence" value="ECO:0007669"/>
    <property type="project" value="UniProtKB-ARBA"/>
</dbReference>
<dbReference type="InterPro" id="IPR039362">
    <property type="entry name" value="ATG29_sf"/>
</dbReference>
<dbReference type="RefSeq" id="XP_065958131.1">
    <property type="nucleotide sequence ID" value="XM_066101191.1"/>
</dbReference>
<dbReference type="Proteomes" id="UP000595662">
    <property type="component" value="Chromosome 6"/>
</dbReference>
<keyword evidence="4" id="KW-0813">Transport</keyword>
<accession>A0A7T6XVQ2</accession>
<dbReference type="VEuPathDB" id="FungiDB:PDIP_09730"/>
<dbReference type="InterPro" id="IPR039113">
    <property type="entry name" value="ATG29"/>
</dbReference>
<dbReference type="FunFam" id="1.10.10.2570:FF:000001">
    <property type="entry name" value="Autophagy-related protein 29"/>
    <property type="match status" value="1"/>
</dbReference>
<evidence type="ECO:0000256" key="4">
    <source>
        <dbReference type="ARBA" id="ARBA00022448"/>
    </source>
</evidence>
<feature type="compositionally biased region" description="Polar residues" evidence="8">
    <location>
        <begin position="400"/>
        <end position="414"/>
    </location>
</feature>
<evidence type="ECO:0000256" key="1">
    <source>
        <dbReference type="ARBA" id="ARBA00004329"/>
    </source>
</evidence>
<dbReference type="AlphaFoldDB" id="A0A7T6XVQ2"/>
<feature type="region of interest" description="Disordered" evidence="8">
    <location>
        <begin position="88"/>
        <end position="199"/>
    </location>
</feature>
<feature type="domain" description="Atg29 N-terminal" evidence="9">
    <location>
        <begin position="12"/>
        <end position="64"/>
    </location>
</feature>
<dbReference type="PANTHER" id="PTHR40012:SF1">
    <property type="entry name" value="AUTOPHAGY-RELATED PROTEIN 29"/>
    <property type="match status" value="1"/>
</dbReference>
<dbReference type="EMBL" id="CP060779">
    <property type="protein sequence ID" value="QQK48248.1"/>
    <property type="molecule type" value="Genomic_DNA"/>
</dbReference>
<feature type="region of interest" description="Disordered" evidence="8">
    <location>
        <begin position="264"/>
        <end position="349"/>
    </location>
</feature>
<evidence type="ECO:0000256" key="3">
    <source>
        <dbReference type="ARBA" id="ARBA00013784"/>
    </source>
</evidence>
<dbReference type="VEuPathDB" id="FungiDB:PDIP_09740"/>
<evidence type="ECO:0000256" key="8">
    <source>
        <dbReference type="SAM" id="MobiDB-lite"/>
    </source>
</evidence>
<feature type="compositionally biased region" description="Polar residues" evidence="8">
    <location>
        <begin position="336"/>
        <end position="349"/>
    </location>
</feature>
<feature type="compositionally biased region" description="Basic and acidic residues" evidence="8">
    <location>
        <begin position="146"/>
        <end position="167"/>
    </location>
</feature>
<dbReference type="GO" id="GO:0000407">
    <property type="term" value="C:phagophore assembly site"/>
    <property type="evidence" value="ECO:0007669"/>
    <property type="project" value="UniProtKB-SubCell"/>
</dbReference>
<sequence>MSTKINAMDTNFTVFIRLPFPRGDFVDPPPVEWNASKDQALWDILSRPSKGDINWKALAENFNVTLQFLLQQAAWLYDRQLSQVRAQMRKRETPVPGSRAPSRQVSHQKDVLLRAPDNRRTSFTSTTATNQARGSRNPTRTATPTTEEKEPRWDSFGRRPSAVRREQSPVASLPRSSPLEEEYLSSSSSEESGSDDEDTARHVPLFKRFGKFSTHRSGLRDDEDDDEEEDTPAFLPMTREHQHTLLERPGQELSATLRLDAERAAAQRRHLEQRPGPRVPVATESSISSTSSGGRSSLPGGPILTSQGASIMSPQRAAERQNSRKSTASGREASDGTPSMGSSFSDLDDASVTQSALEEALLSNMQHGGMASRMSTISQALRSRYLVVFKNVKTDRHQRTSATTPQRIQAQNGTPRHHNYRSPIQIVQLFLFIAHTTFLSLFTMATRLLGEMSPAEAESVYFNEYPPPKALPRHEALARAFINLHVEENRRVVLVTSGGTTVPLEAQTVRFIDNFSAGTRGATSAEYFLEQGYAVIFLHRQYSLLPYSRHYSHSTNCFLDFMDEAPASAESSNSGHGAIMVRDEYQDQMRSVLRKYRYAKQNNRLLLLPFTTVSEYMFELRSIAKLMRPLGPNALFFLAAAVSDFFIPRSRMSEHKIQSGELPQHMRGSAILSDELYTGENEENPSSNSRKLVINLDPVPKFLHQLVDGWAPEGSMVVSFKLETDPSLLVYKARTALQRYSHHLVIGNLLSTRKWEVVFITPDEPHERWLRVPKSRRSKSISGVEDQVGLAEAKKGNSTTLEQVEAEQIDETSRDGIEIESLIIPELVKLHTKMIKKTEPAQ</sequence>
<keyword evidence="6" id="KW-0072">Autophagy</keyword>
<dbReference type="InterPro" id="IPR040666">
    <property type="entry name" value="Atg29_N"/>
</dbReference>
<evidence type="ECO:0000313" key="10">
    <source>
        <dbReference type="EMBL" id="QQK48248.1"/>
    </source>
</evidence>
<evidence type="ECO:0000256" key="6">
    <source>
        <dbReference type="ARBA" id="ARBA00023006"/>
    </source>
</evidence>
<dbReference type="Gene3D" id="3.40.50.10300">
    <property type="entry name" value="CoaB-like"/>
    <property type="match status" value="1"/>
</dbReference>
<protein>
    <recommendedName>
        <fullName evidence="3">Autophagy-related protein 29</fullName>
    </recommendedName>
</protein>
<feature type="region of interest" description="Disordered" evidence="8">
    <location>
        <begin position="395"/>
        <end position="418"/>
    </location>
</feature>
<dbReference type="SUPFAM" id="SSF102645">
    <property type="entry name" value="CoaB-like"/>
    <property type="match status" value="1"/>
</dbReference>
<comment type="subcellular location">
    <subcellularLocation>
        <location evidence="1">Preautophagosomal structure</location>
    </subcellularLocation>
</comment>
<dbReference type="InterPro" id="IPR035929">
    <property type="entry name" value="CoaB-like_sf"/>
</dbReference>
<organism evidence="10 11">
    <name type="scientific">Penicillium digitatum</name>
    <name type="common">Green mold</name>
    <dbReference type="NCBI Taxonomy" id="36651"/>
    <lineage>
        <taxon>Eukaryota</taxon>
        <taxon>Fungi</taxon>
        <taxon>Dikarya</taxon>
        <taxon>Ascomycota</taxon>
        <taxon>Pezizomycotina</taxon>
        <taxon>Eurotiomycetes</taxon>
        <taxon>Eurotiomycetidae</taxon>
        <taxon>Eurotiales</taxon>
        <taxon>Aspergillaceae</taxon>
        <taxon>Penicillium</taxon>
    </lineage>
</organism>
<comment type="similarity">
    <text evidence="2">Belongs to the ATG29 family.</text>
</comment>
<dbReference type="GO" id="GO:0015031">
    <property type="term" value="P:protein transport"/>
    <property type="evidence" value="ECO:0007669"/>
    <property type="project" value="UniProtKB-KW"/>
</dbReference>
<dbReference type="GeneID" id="26229297"/>
<feature type="compositionally biased region" description="Low complexity" evidence="8">
    <location>
        <begin position="285"/>
        <end position="301"/>
    </location>
</feature>
<dbReference type="GO" id="GO:0000045">
    <property type="term" value="P:autophagosome assembly"/>
    <property type="evidence" value="ECO:0007669"/>
    <property type="project" value="InterPro"/>
</dbReference>
<evidence type="ECO:0000256" key="2">
    <source>
        <dbReference type="ARBA" id="ARBA00010082"/>
    </source>
</evidence>
<dbReference type="GO" id="GO:0003824">
    <property type="term" value="F:catalytic activity"/>
    <property type="evidence" value="ECO:0007669"/>
    <property type="project" value="UniProtKB-ARBA"/>
</dbReference>
<evidence type="ECO:0000313" key="11">
    <source>
        <dbReference type="Proteomes" id="UP000595662"/>
    </source>
</evidence>
<feature type="compositionally biased region" description="Basic and acidic residues" evidence="8">
    <location>
        <begin position="107"/>
        <end position="120"/>
    </location>
</feature>